<evidence type="ECO:0000313" key="3">
    <source>
        <dbReference type="Proteomes" id="UP000054047"/>
    </source>
</evidence>
<accession>A0A0C2C544</accession>
<feature type="transmembrane region" description="Helical" evidence="1">
    <location>
        <begin position="37"/>
        <end position="54"/>
    </location>
</feature>
<reference evidence="2 3" key="1">
    <citation type="submission" date="2013-12" db="EMBL/GenBank/DDBJ databases">
        <title>Draft genome of the parsitic nematode Ancylostoma duodenale.</title>
        <authorList>
            <person name="Mitreva M."/>
        </authorList>
    </citation>
    <scope>NUCLEOTIDE SEQUENCE [LARGE SCALE GENOMIC DNA]</scope>
    <source>
        <strain evidence="2 3">Zhejiang</strain>
    </source>
</reference>
<dbReference type="AlphaFoldDB" id="A0A0C2C544"/>
<organism evidence="2 3">
    <name type="scientific">Ancylostoma duodenale</name>
    <dbReference type="NCBI Taxonomy" id="51022"/>
    <lineage>
        <taxon>Eukaryota</taxon>
        <taxon>Metazoa</taxon>
        <taxon>Ecdysozoa</taxon>
        <taxon>Nematoda</taxon>
        <taxon>Chromadorea</taxon>
        <taxon>Rhabditida</taxon>
        <taxon>Rhabditina</taxon>
        <taxon>Rhabditomorpha</taxon>
        <taxon>Strongyloidea</taxon>
        <taxon>Ancylostomatidae</taxon>
        <taxon>Ancylostomatinae</taxon>
        <taxon>Ancylostoma</taxon>
    </lineage>
</organism>
<proteinExistence type="predicted"/>
<evidence type="ECO:0000313" key="2">
    <source>
        <dbReference type="EMBL" id="KIH51403.1"/>
    </source>
</evidence>
<keyword evidence="1" id="KW-0472">Membrane</keyword>
<dbReference type="Proteomes" id="UP000054047">
    <property type="component" value="Unassembled WGS sequence"/>
</dbReference>
<keyword evidence="1" id="KW-0812">Transmembrane</keyword>
<keyword evidence="3" id="KW-1185">Reference proteome</keyword>
<gene>
    <name evidence="2" type="ORF">ANCDUO_18512</name>
</gene>
<protein>
    <submittedName>
        <fullName evidence="2">Uncharacterized protein</fullName>
    </submittedName>
</protein>
<sequence>MILSRAAKCWCAGGGRSRRPRSCCASSRLLQKMITDVQLGICANILGIGIFMLGSDSTLFFAPYANLELIYSWTSDSH</sequence>
<name>A0A0C2C544_9BILA</name>
<dbReference type="OrthoDB" id="2124077at2759"/>
<dbReference type="EMBL" id="KN746746">
    <property type="protein sequence ID" value="KIH51403.1"/>
    <property type="molecule type" value="Genomic_DNA"/>
</dbReference>
<evidence type="ECO:0000256" key="1">
    <source>
        <dbReference type="SAM" id="Phobius"/>
    </source>
</evidence>
<keyword evidence="1" id="KW-1133">Transmembrane helix</keyword>